<comment type="caution">
    <text evidence="1">The sequence shown here is derived from an EMBL/GenBank/DDBJ whole genome shotgun (WGS) entry which is preliminary data.</text>
</comment>
<evidence type="ECO:0000313" key="1">
    <source>
        <dbReference type="EMBL" id="KAI0057983.1"/>
    </source>
</evidence>
<keyword evidence="2" id="KW-1185">Reference proteome</keyword>
<reference evidence="1" key="2">
    <citation type="journal article" date="2022" name="New Phytol.">
        <title>Evolutionary transition to the ectomycorrhizal habit in the genomes of a hyperdiverse lineage of mushroom-forming fungi.</title>
        <authorList>
            <person name="Looney B."/>
            <person name="Miyauchi S."/>
            <person name="Morin E."/>
            <person name="Drula E."/>
            <person name="Courty P.E."/>
            <person name="Kohler A."/>
            <person name="Kuo A."/>
            <person name="LaButti K."/>
            <person name="Pangilinan J."/>
            <person name="Lipzen A."/>
            <person name="Riley R."/>
            <person name="Andreopoulos W."/>
            <person name="He G."/>
            <person name="Johnson J."/>
            <person name="Nolan M."/>
            <person name="Tritt A."/>
            <person name="Barry K.W."/>
            <person name="Grigoriev I.V."/>
            <person name="Nagy L.G."/>
            <person name="Hibbett D."/>
            <person name="Henrissat B."/>
            <person name="Matheny P.B."/>
            <person name="Labbe J."/>
            <person name="Martin F.M."/>
        </authorList>
    </citation>
    <scope>NUCLEOTIDE SEQUENCE</scope>
    <source>
        <strain evidence="1">HHB10654</strain>
    </source>
</reference>
<protein>
    <submittedName>
        <fullName evidence="1">Phosphatases II</fullName>
    </submittedName>
</protein>
<evidence type="ECO:0000313" key="2">
    <source>
        <dbReference type="Proteomes" id="UP000814140"/>
    </source>
</evidence>
<feature type="non-terminal residue" evidence="1">
    <location>
        <position position="1"/>
    </location>
</feature>
<organism evidence="1 2">
    <name type="scientific">Artomyces pyxidatus</name>
    <dbReference type="NCBI Taxonomy" id="48021"/>
    <lineage>
        <taxon>Eukaryota</taxon>
        <taxon>Fungi</taxon>
        <taxon>Dikarya</taxon>
        <taxon>Basidiomycota</taxon>
        <taxon>Agaricomycotina</taxon>
        <taxon>Agaricomycetes</taxon>
        <taxon>Russulales</taxon>
        <taxon>Auriscalpiaceae</taxon>
        <taxon>Artomyces</taxon>
    </lineage>
</organism>
<feature type="non-terminal residue" evidence="1">
    <location>
        <position position="167"/>
    </location>
</feature>
<proteinExistence type="predicted"/>
<gene>
    <name evidence="1" type="ORF">BV25DRAFT_1776189</name>
</gene>
<dbReference type="Proteomes" id="UP000814140">
    <property type="component" value="Unassembled WGS sequence"/>
</dbReference>
<accession>A0ACB8SQ74</accession>
<dbReference type="EMBL" id="MU277240">
    <property type="protein sequence ID" value="KAI0057983.1"/>
    <property type="molecule type" value="Genomic_DNA"/>
</dbReference>
<name>A0ACB8SQ74_9AGAM</name>
<sequence>DSASRKKLHDRCLAYHRASAIDFAPQANLILPGLFLCDMYSATDELVLNSIRPTHIMHVLARPTCSYGAPIHTKRIAIEDKSTVDILSHLDDAMEWLHEAIEGGGTVLVHCMWGKSRSAAFVMAYLMAKKGMSLEAAFGHVKERRSIIGPNEGFMRQLRVFEKKLRR</sequence>
<reference evidence="1" key="1">
    <citation type="submission" date="2021-03" db="EMBL/GenBank/DDBJ databases">
        <authorList>
            <consortium name="DOE Joint Genome Institute"/>
            <person name="Ahrendt S."/>
            <person name="Looney B.P."/>
            <person name="Miyauchi S."/>
            <person name="Morin E."/>
            <person name="Drula E."/>
            <person name="Courty P.E."/>
            <person name="Chicoki N."/>
            <person name="Fauchery L."/>
            <person name="Kohler A."/>
            <person name="Kuo A."/>
            <person name="Labutti K."/>
            <person name="Pangilinan J."/>
            <person name="Lipzen A."/>
            <person name="Riley R."/>
            <person name="Andreopoulos W."/>
            <person name="He G."/>
            <person name="Johnson J."/>
            <person name="Barry K.W."/>
            <person name="Grigoriev I.V."/>
            <person name="Nagy L."/>
            <person name="Hibbett D."/>
            <person name="Henrissat B."/>
            <person name="Matheny P.B."/>
            <person name="Labbe J."/>
            <person name="Martin F."/>
        </authorList>
    </citation>
    <scope>NUCLEOTIDE SEQUENCE</scope>
    <source>
        <strain evidence="1">HHB10654</strain>
    </source>
</reference>